<dbReference type="GeneID" id="18932278"/>
<dbReference type="EMBL" id="GL883142">
    <property type="protein sequence ID" value="EGG00990.1"/>
    <property type="molecule type" value="Genomic_DNA"/>
</dbReference>
<proteinExistence type="predicted"/>
<dbReference type="OrthoDB" id="2512800at2759"/>
<feature type="compositionally biased region" description="Pro residues" evidence="1">
    <location>
        <begin position="165"/>
        <end position="179"/>
    </location>
</feature>
<evidence type="ECO:0000256" key="1">
    <source>
        <dbReference type="SAM" id="MobiDB-lite"/>
    </source>
</evidence>
<evidence type="ECO:0000313" key="2">
    <source>
        <dbReference type="EMBL" id="EGG00990.1"/>
    </source>
</evidence>
<protein>
    <submittedName>
        <fullName evidence="2">Uncharacterized protein</fullName>
    </submittedName>
</protein>
<feature type="region of interest" description="Disordered" evidence="1">
    <location>
        <begin position="117"/>
        <end position="187"/>
    </location>
</feature>
<sequence length="296" mass="33635">MFVWSSLDKDHTSKCSFWRVPAPQWPLLALQESKVFTALVKNQLGEDWNGTFQVWNIEEQLWMNIQETTVELYQEDHRKILIIFPGISTYQCKDLDRHKASIDQMSDHTAMDISRFITHPSNHHTPPSVPSMTGLLSSTGANTRGPGSNTNPLVLDTPPANNDTPNPPNFNSPDTPPSPNSSLPAPEEALTPVVNGAWPDGVRMTQMLRFLELTTGPEPLRIKQGWERVFGSRYTYMASTVSHYRRWLSTIGHQELSAYVERGGHRSVKEGKVFFCEAWKQLDRRITSSSRRSKRC</sequence>
<dbReference type="RefSeq" id="XP_007415838.1">
    <property type="nucleotide sequence ID" value="XM_007415776.1"/>
</dbReference>
<dbReference type="VEuPathDB" id="FungiDB:MELLADRAFT_73090"/>
<accession>F4S300</accession>
<dbReference type="HOGENOM" id="CLU_940343_0_0_1"/>
<dbReference type="KEGG" id="mlr:MELLADRAFT_73090"/>
<dbReference type="Proteomes" id="UP000001072">
    <property type="component" value="Unassembled WGS sequence"/>
</dbReference>
<gene>
    <name evidence="2" type="ORF">MELLADRAFT_73090</name>
</gene>
<feature type="compositionally biased region" description="Polar residues" evidence="1">
    <location>
        <begin position="119"/>
        <end position="152"/>
    </location>
</feature>
<evidence type="ECO:0000313" key="3">
    <source>
        <dbReference type="Proteomes" id="UP000001072"/>
    </source>
</evidence>
<dbReference type="InParanoid" id="F4S300"/>
<keyword evidence="3" id="KW-1185">Reference proteome</keyword>
<reference evidence="3" key="1">
    <citation type="journal article" date="2011" name="Proc. Natl. Acad. Sci. U.S.A.">
        <title>Obligate biotrophy features unraveled by the genomic analysis of rust fungi.</title>
        <authorList>
            <person name="Duplessis S."/>
            <person name="Cuomo C.A."/>
            <person name="Lin Y.-C."/>
            <person name="Aerts A."/>
            <person name="Tisserant E."/>
            <person name="Veneault-Fourrey C."/>
            <person name="Joly D.L."/>
            <person name="Hacquard S."/>
            <person name="Amselem J."/>
            <person name="Cantarel B.L."/>
            <person name="Chiu R."/>
            <person name="Coutinho P.M."/>
            <person name="Feau N."/>
            <person name="Field M."/>
            <person name="Frey P."/>
            <person name="Gelhaye E."/>
            <person name="Goldberg J."/>
            <person name="Grabherr M.G."/>
            <person name="Kodira C.D."/>
            <person name="Kohler A."/>
            <person name="Kuees U."/>
            <person name="Lindquist E.A."/>
            <person name="Lucas S.M."/>
            <person name="Mago R."/>
            <person name="Mauceli E."/>
            <person name="Morin E."/>
            <person name="Murat C."/>
            <person name="Pangilinan J.L."/>
            <person name="Park R."/>
            <person name="Pearson M."/>
            <person name="Quesneville H."/>
            <person name="Rouhier N."/>
            <person name="Sakthikumar S."/>
            <person name="Salamov A.A."/>
            <person name="Schmutz J."/>
            <person name="Selles B."/>
            <person name="Shapiro H."/>
            <person name="Tanguay P."/>
            <person name="Tuskan G.A."/>
            <person name="Henrissat B."/>
            <person name="Van de Peer Y."/>
            <person name="Rouze P."/>
            <person name="Ellis J.G."/>
            <person name="Dodds P.N."/>
            <person name="Schein J.E."/>
            <person name="Zhong S."/>
            <person name="Hamelin R.C."/>
            <person name="Grigoriev I.V."/>
            <person name="Szabo L.J."/>
            <person name="Martin F."/>
        </authorList>
    </citation>
    <scope>NUCLEOTIDE SEQUENCE [LARGE SCALE GENOMIC DNA]</scope>
    <source>
        <strain evidence="3">98AG31 / pathotype 3-4-7</strain>
    </source>
</reference>
<organism evidence="3">
    <name type="scientific">Melampsora larici-populina (strain 98AG31 / pathotype 3-4-7)</name>
    <name type="common">Poplar leaf rust fungus</name>
    <dbReference type="NCBI Taxonomy" id="747676"/>
    <lineage>
        <taxon>Eukaryota</taxon>
        <taxon>Fungi</taxon>
        <taxon>Dikarya</taxon>
        <taxon>Basidiomycota</taxon>
        <taxon>Pucciniomycotina</taxon>
        <taxon>Pucciniomycetes</taxon>
        <taxon>Pucciniales</taxon>
        <taxon>Melampsoraceae</taxon>
        <taxon>Melampsora</taxon>
    </lineage>
</organism>
<name>F4S300_MELLP</name>
<dbReference type="AlphaFoldDB" id="F4S300"/>